<dbReference type="PANTHER" id="PTHR42861">
    <property type="entry name" value="CALCIUM-TRANSPORTING ATPASE"/>
    <property type="match status" value="1"/>
</dbReference>
<keyword evidence="7 8" id="KW-0472">Membrane</keyword>
<feature type="transmembrane region" description="Helical" evidence="8">
    <location>
        <begin position="737"/>
        <end position="759"/>
    </location>
</feature>
<dbReference type="InterPro" id="IPR008250">
    <property type="entry name" value="ATPase_P-typ_transduc_dom_A_sf"/>
</dbReference>
<evidence type="ECO:0000256" key="3">
    <source>
        <dbReference type="ARBA" id="ARBA00022741"/>
    </source>
</evidence>
<evidence type="ECO:0000256" key="5">
    <source>
        <dbReference type="ARBA" id="ARBA00022967"/>
    </source>
</evidence>
<feature type="domain" description="Cation-transporting P-type ATPase N-terminal" evidence="11">
    <location>
        <begin position="32"/>
        <end position="81"/>
    </location>
</feature>
<comment type="subcellular location">
    <subcellularLocation>
        <location evidence="1">Membrane</location>
        <topology evidence="1">Multi-pass membrane protein</topology>
    </subcellularLocation>
</comment>
<dbReference type="SUPFAM" id="SSF81665">
    <property type="entry name" value="Calcium ATPase, transmembrane domain M"/>
    <property type="match status" value="1"/>
</dbReference>
<proteinExistence type="predicted"/>
<feature type="transmembrane region" description="Helical" evidence="8">
    <location>
        <begin position="771"/>
        <end position="789"/>
    </location>
</feature>
<dbReference type="InterPro" id="IPR004014">
    <property type="entry name" value="ATPase_P-typ_cation-transptr_N"/>
</dbReference>
<dbReference type="GO" id="GO:0005524">
    <property type="term" value="F:ATP binding"/>
    <property type="evidence" value="ECO:0007669"/>
    <property type="project" value="UniProtKB-KW"/>
</dbReference>
<dbReference type="SUPFAM" id="SSF81660">
    <property type="entry name" value="Metal cation-transporting ATPase, ATP-binding domain N"/>
    <property type="match status" value="1"/>
</dbReference>
<feature type="transmembrane region" description="Helical" evidence="8">
    <location>
        <begin position="690"/>
        <end position="710"/>
    </location>
</feature>
<evidence type="ECO:0000256" key="4">
    <source>
        <dbReference type="ARBA" id="ARBA00022840"/>
    </source>
</evidence>
<evidence type="ECO:0000256" key="8">
    <source>
        <dbReference type="SAM" id="Phobius"/>
    </source>
</evidence>
<dbReference type="SFLD" id="SFLDG00002">
    <property type="entry name" value="C1.7:_P-type_atpase_like"/>
    <property type="match status" value="1"/>
</dbReference>
<dbReference type="Gene3D" id="3.40.50.1000">
    <property type="entry name" value="HAD superfamily/HAD-like"/>
    <property type="match status" value="2"/>
</dbReference>
<dbReference type="Pfam" id="PF00690">
    <property type="entry name" value="Cation_ATPase_N"/>
    <property type="match status" value="1"/>
</dbReference>
<dbReference type="EMBL" id="RYFI01000010">
    <property type="protein sequence ID" value="RXF73196.1"/>
    <property type="molecule type" value="Genomic_DNA"/>
</dbReference>
<dbReference type="AlphaFoldDB" id="A0A4Q0MJQ2"/>
<keyword evidence="5" id="KW-1278">Translocase</keyword>
<dbReference type="GO" id="GO:0016020">
    <property type="term" value="C:membrane"/>
    <property type="evidence" value="ECO:0007669"/>
    <property type="project" value="UniProtKB-SubCell"/>
</dbReference>
<feature type="transmembrane region" description="Helical" evidence="8">
    <location>
        <begin position="663"/>
        <end position="684"/>
    </location>
</feature>
<dbReference type="PRINTS" id="PR00120">
    <property type="entry name" value="HATPASE"/>
</dbReference>
<feature type="domain" description="Cation-transporting P-type ATPase C-terminal" evidence="10">
    <location>
        <begin position="688"/>
        <end position="856"/>
    </location>
</feature>
<dbReference type="InterPro" id="IPR006068">
    <property type="entry name" value="ATPase_P-typ_cation-transptr_C"/>
</dbReference>
<dbReference type="NCBIfam" id="TIGR01494">
    <property type="entry name" value="ATPase_P-type"/>
    <property type="match status" value="1"/>
</dbReference>
<dbReference type="GO" id="GO:0016887">
    <property type="term" value="F:ATP hydrolysis activity"/>
    <property type="evidence" value="ECO:0007669"/>
    <property type="project" value="InterPro"/>
</dbReference>
<dbReference type="PRINTS" id="PR00119">
    <property type="entry name" value="CATATPASE"/>
</dbReference>
<evidence type="ECO:0000313" key="13">
    <source>
        <dbReference type="Proteomes" id="UP000289708"/>
    </source>
</evidence>
<dbReference type="InterPro" id="IPR001757">
    <property type="entry name" value="P_typ_ATPase"/>
</dbReference>
<evidence type="ECO:0000259" key="11">
    <source>
        <dbReference type="Pfam" id="PF00690"/>
    </source>
</evidence>
<dbReference type="Gene3D" id="2.70.150.10">
    <property type="entry name" value="Calcium-transporting ATPase, cytoplasmic transduction domain A"/>
    <property type="match status" value="1"/>
</dbReference>
<organism evidence="12 13">
    <name type="scientific">Hansschlegelia zhihuaiae</name>
    <dbReference type="NCBI Taxonomy" id="405005"/>
    <lineage>
        <taxon>Bacteria</taxon>
        <taxon>Pseudomonadati</taxon>
        <taxon>Pseudomonadota</taxon>
        <taxon>Alphaproteobacteria</taxon>
        <taxon>Hyphomicrobiales</taxon>
        <taxon>Methylopilaceae</taxon>
        <taxon>Hansschlegelia</taxon>
    </lineage>
</organism>
<feature type="domain" description="P-type ATPase A" evidence="9">
    <location>
        <begin position="122"/>
        <end position="240"/>
    </location>
</feature>
<feature type="transmembrane region" description="Helical" evidence="8">
    <location>
        <begin position="801"/>
        <end position="823"/>
    </location>
</feature>
<comment type="caution">
    <text evidence="12">The sequence shown here is derived from an EMBL/GenBank/DDBJ whole genome shotgun (WGS) entry which is preliminary data.</text>
</comment>
<keyword evidence="2 8" id="KW-0812">Transmembrane</keyword>
<sequence>MLAKPSNAQRLEPLRACPVAETTVVAASPLGRRGLTSQDAARIRQELGPNEAPKGGRSAASIAIGVLREPMFLLLAATALLYLVVGEFIEGCVMVAAAGLSMGLVIVQEIRSERALEHLRALAEPTARAVRDGAVVRLAARELVPGDIIVVAEGDRAPADAILLEGGPLRTDESALTGESAPVDKTPVPTADRTIATMDAGPGAERSFGLFAGSLVVAGQGVAEVRRIGSKTHIGQIGASLASIEPTPSPLQAQTAHFIKIVGASAIVFCLVVALAYGWLRGEWLGGVLAGLTLGIALVPEEFPMVLAIFLAIGAWRLSRHNVLSRRSAAIEALGSTSVLCVDKTGTLTQNRMRLAEFWRPGLPDSVAIGDALRSPDREVIEAAAFACLSPAIDPMDRAILQVCHPPGSYDLVRTYPLRTDRLVFAQSWRGEDRHAFVAAKGAPEAVVALCGSRFGEAAATQSVVAAMARRGLRVLAVATADVGRDRPAPEELEHLAFSIRGLIGFEDPLRSDVPAAVALCQKAGVRVVMMTGDSPLTAEAIARQAGIPVDQGVMTGSDLARLGAHQLEAKAASISTYARLSPSQKLELVNALKANGEVVAMTGDGVNDAPALRAAHIGVAMGERGTDVAREAADIVLLDDSFASIVKGVRLGRRIAQNLRRAMIYVTAIHVPIAGLSLLPILFGFPPAFFPMHVVLLELIVDPLCSIAFEAEPEAKGLMEQPPRPPSRALFGPREVAFGLLQGAVVLVATLVGFMAALSFGLPEDQARGLLLSMLALANISLAYAGISQAGDRLFQRHRLALFAVTATAAMVVGGALFISSVGEILKVAPPPPLVLAGGLAVAMLSGGWFAAAKRLAPPRCKLVSQR</sequence>
<name>A0A4Q0MJQ2_9HYPH</name>
<dbReference type="RefSeq" id="WP_128777727.1">
    <property type="nucleotide sequence ID" value="NZ_RYFI01000010.1"/>
</dbReference>
<keyword evidence="3" id="KW-0547">Nucleotide-binding</keyword>
<dbReference type="InterPro" id="IPR023298">
    <property type="entry name" value="ATPase_P-typ_TM_dom_sf"/>
</dbReference>
<feature type="transmembrane region" description="Helical" evidence="8">
    <location>
        <begin position="62"/>
        <end position="82"/>
    </location>
</feature>
<accession>A0A4Q0MJQ2</accession>
<evidence type="ECO:0000313" key="12">
    <source>
        <dbReference type="EMBL" id="RXF73196.1"/>
    </source>
</evidence>
<dbReference type="Gene3D" id="1.20.1110.10">
    <property type="entry name" value="Calcium-transporting ATPase, transmembrane domain"/>
    <property type="match status" value="2"/>
</dbReference>
<dbReference type="SFLD" id="SFLDF00027">
    <property type="entry name" value="p-type_atpase"/>
    <property type="match status" value="1"/>
</dbReference>
<dbReference type="GO" id="GO:0015662">
    <property type="term" value="F:P-type ion transporter activity"/>
    <property type="evidence" value="ECO:0007669"/>
    <property type="project" value="UniProtKB-ARBA"/>
</dbReference>
<dbReference type="SFLD" id="SFLDS00003">
    <property type="entry name" value="Haloacid_Dehalogenase"/>
    <property type="match status" value="1"/>
</dbReference>
<dbReference type="Proteomes" id="UP000289708">
    <property type="component" value="Unassembled WGS sequence"/>
</dbReference>
<protein>
    <submittedName>
        <fullName evidence="12">Cation-translocating P-type ATPase</fullName>
    </submittedName>
</protein>
<dbReference type="Pfam" id="PF00702">
    <property type="entry name" value="Hydrolase"/>
    <property type="match status" value="1"/>
</dbReference>
<gene>
    <name evidence="12" type="ORF">EK403_11995</name>
</gene>
<dbReference type="Pfam" id="PF00689">
    <property type="entry name" value="Cation_ATPase_C"/>
    <property type="match status" value="1"/>
</dbReference>
<dbReference type="InterPro" id="IPR018303">
    <property type="entry name" value="ATPase_P-typ_P_site"/>
</dbReference>
<dbReference type="InterPro" id="IPR059000">
    <property type="entry name" value="ATPase_P-type_domA"/>
</dbReference>
<feature type="transmembrane region" description="Helical" evidence="8">
    <location>
        <begin position="258"/>
        <end position="280"/>
    </location>
</feature>
<reference evidence="12 13" key="1">
    <citation type="submission" date="2018-12" db="EMBL/GenBank/DDBJ databases">
        <title>bacterium Hansschlegelia zhihuaiae S113.</title>
        <authorList>
            <person name="He J."/>
        </authorList>
    </citation>
    <scope>NUCLEOTIDE SEQUENCE [LARGE SCALE GENOMIC DNA]</scope>
    <source>
        <strain evidence="12 13">S 113</strain>
    </source>
</reference>
<feature type="transmembrane region" description="Helical" evidence="8">
    <location>
        <begin position="835"/>
        <end position="853"/>
    </location>
</feature>
<dbReference type="InterPro" id="IPR023299">
    <property type="entry name" value="ATPase_P-typ_cyto_dom_N"/>
</dbReference>
<feature type="transmembrane region" description="Helical" evidence="8">
    <location>
        <begin position="88"/>
        <end position="107"/>
    </location>
</feature>
<dbReference type="OrthoDB" id="391538at2"/>
<evidence type="ECO:0000256" key="1">
    <source>
        <dbReference type="ARBA" id="ARBA00004141"/>
    </source>
</evidence>
<evidence type="ECO:0000259" key="10">
    <source>
        <dbReference type="Pfam" id="PF00689"/>
    </source>
</evidence>
<evidence type="ECO:0000256" key="2">
    <source>
        <dbReference type="ARBA" id="ARBA00022692"/>
    </source>
</evidence>
<keyword evidence="13" id="KW-1185">Reference proteome</keyword>
<feature type="transmembrane region" description="Helical" evidence="8">
    <location>
        <begin position="292"/>
        <end position="318"/>
    </location>
</feature>
<evidence type="ECO:0000259" key="9">
    <source>
        <dbReference type="Pfam" id="PF00122"/>
    </source>
</evidence>
<dbReference type="PROSITE" id="PS00154">
    <property type="entry name" value="ATPASE_E1_E2"/>
    <property type="match status" value="1"/>
</dbReference>
<keyword evidence="6 8" id="KW-1133">Transmembrane helix</keyword>
<keyword evidence="4" id="KW-0067">ATP-binding</keyword>
<dbReference type="Gene3D" id="3.40.1110.10">
    <property type="entry name" value="Calcium-transporting ATPase, cytoplasmic domain N"/>
    <property type="match status" value="2"/>
</dbReference>
<dbReference type="Pfam" id="PF00122">
    <property type="entry name" value="E1-E2_ATPase"/>
    <property type="match status" value="1"/>
</dbReference>
<evidence type="ECO:0000256" key="7">
    <source>
        <dbReference type="ARBA" id="ARBA00023136"/>
    </source>
</evidence>
<dbReference type="InterPro" id="IPR036412">
    <property type="entry name" value="HAD-like_sf"/>
</dbReference>
<dbReference type="InterPro" id="IPR044492">
    <property type="entry name" value="P_typ_ATPase_HD_dom"/>
</dbReference>
<evidence type="ECO:0000256" key="6">
    <source>
        <dbReference type="ARBA" id="ARBA00022989"/>
    </source>
</evidence>
<dbReference type="SUPFAM" id="SSF56784">
    <property type="entry name" value="HAD-like"/>
    <property type="match status" value="1"/>
</dbReference>
<dbReference type="InterPro" id="IPR023214">
    <property type="entry name" value="HAD_sf"/>
</dbReference>
<dbReference type="SUPFAM" id="SSF81653">
    <property type="entry name" value="Calcium ATPase, transduction domain A"/>
    <property type="match status" value="1"/>
</dbReference>